<dbReference type="VEuPathDB" id="TrichDB:TRFO_13344"/>
<protein>
    <submittedName>
        <fullName evidence="3">Uncharacterized protein</fullName>
    </submittedName>
</protein>
<organism evidence="3 4">
    <name type="scientific">Tritrichomonas foetus</name>
    <dbReference type="NCBI Taxonomy" id="1144522"/>
    <lineage>
        <taxon>Eukaryota</taxon>
        <taxon>Metamonada</taxon>
        <taxon>Parabasalia</taxon>
        <taxon>Tritrichomonadida</taxon>
        <taxon>Tritrichomonadidae</taxon>
        <taxon>Tritrichomonas</taxon>
    </lineage>
</organism>
<comment type="caution">
    <text evidence="3">The sequence shown here is derived from an EMBL/GenBank/DDBJ whole genome shotgun (WGS) entry which is preliminary data.</text>
</comment>
<dbReference type="EMBL" id="MLAK01000134">
    <property type="protein sequence ID" value="OHT16191.1"/>
    <property type="molecule type" value="Genomic_DNA"/>
</dbReference>
<reference evidence="3" key="1">
    <citation type="submission" date="2016-10" db="EMBL/GenBank/DDBJ databases">
        <authorList>
            <person name="Benchimol M."/>
            <person name="Almeida L.G."/>
            <person name="Vasconcelos A.T."/>
            <person name="Perreira-Neves A."/>
            <person name="Rosa I.A."/>
            <person name="Tasca T."/>
            <person name="Bogo M.R."/>
            <person name="de Souza W."/>
        </authorList>
    </citation>
    <scope>NUCLEOTIDE SEQUENCE [LARGE SCALE GENOMIC DNA]</scope>
    <source>
        <strain evidence="3">K</strain>
    </source>
</reference>
<dbReference type="AlphaFoldDB" id="A0A1J4KY75"/>
<keyword evidence="4" id="KW-1185">Reference proteome</keyword>
<evidence type="ECO:0000313" key="3">
    <source>
        <dbReference type="EMBL" id="OHT16191.1"/>
    </source>
</evidence>
<evidence type="ECO:0000256" key="1">
    <source>
        <dbReference type="SAM" id="Coils"/>
    </source>
</evidence>
<gene>
    <name evidence="3" type="ORF">TRFO_13344</name>
</gene>
<name>A0A1J4KY75_9EUKA</name>
<accession>A0A1J4KY75</accession>
<dbReference type="RefSeq" id="XP_068369327.1">
    <property type="nucleotide sequence ID" value="XM_068497192.1"/>
</dbReference>
<evidence type="ECO:0000256" key="2">
    <source>
        <dbReference type="SAM" id="MobiDB-lite"/>
    </source>
</evidence>
<dbReference type="Proteomes" id="UP000179807">
    <property type="component" value="Unassembled WGS sequence"/>
</dbReference>
<sequence>MSADRNDLILQYRAAHDDAIENYDFDRAKMIMREIQKMSTKHSSNFTEMGKIARQLQSVRGQKMNEYSDFVCQHEEIRLKYLQRFHQILEKHDSQIKNLRDEMKSAISREKRRPVPEANDLFLRAKLLGRSHQYENAKIIYNEACYVHNLVTERRIRACRKLYREQQMQIEDKQNQELKVFLGRIVNDFQQLEVGHFRNAVILNNRERIKEFKAGCWPPENYSVGPFHVRPTAYPVKTRRRAASATRTKRNKKKKSPRK</sequence>
<feature type="region of interest" description="Disordered" evidence="2">
    <location>
        <begin position="237"/>
        <end position="259"/>
    </location>
</feature>
<dbReference type="GeneID" id="94831896"/>
<feature type="coiled-coil region" evidence="1">
    <location>
        <begin position="82"/>
        <end position="109"/>
    </location>
</feature>
<keyword evidence="1" id="KW-0175">Coiled coil</keyword>
<proteinExistence type="predicted"/>
<evidence type="ECO:0000313" key="4">
    <source>
        <dbReference type="Proteomes" id="UP000179807"/>
    </source>
</evidence>